<evidence type="ECO:0000256" key="2">
    <source>
        <dbReference type="ARBA" id="ARBA00006484"/>
    </source>
</evidence>
<dbReference type="InterPro" id="IPR002347">
    <property type="entry name" value="SDR_fam"/>
</dbReference>
<dbReference type="Proteomes" id="UP000294856">
    <property type="component" value="Unassembled WGS sequence"/>
</dbReference>
<evidence type="ECO:0000256" key="3">
    <source>
        <dbReference type="ARBA" id="ARBA00022512"/>
    </source>
</evidence>
<evidence type="ECO:0000256" key="6">
    <source>
        <dbReference type="ARBA" id="ARBA00047400"/>
    </source>
</evidence>
<accession>A0A4R1F7G2</accession>
<dbReference type="PROSITE" id="PS00061">
    <property type="entry name" value="ADH_SHORT"/>
    <property type="match status" value="1"/>
</dbReference>
<keyword evidence="9" id="KW-1185">Reference proteome</keyword>
<evidence type="ECO:0000256" key="5">
    <source>
        <dbReference type="ARBA" id="ARBA00040781"/>
    </source>
</evidence>
<proteinExistence type="inferred from homology"/>
<comment type="subcellular location">
    <subcellularLocation>
        <location evidence="1">Secreted</location>
        <location evidence="1">Cell wall</location>
    </subcellularLocation>
</comment>
<comment type="catalytic activity">
    <reaction evidence="6">
        <text>a (3R)-hydroxyacyl-[ACP] + NADP(+) = a 3-oxoacyl-[ACP] + NADPH + H(+)</text>
        <dbReference type="Rhea" id="RHEA:17397"/>
        <dbReference type="Rhea" id="RHEA-COMP:9916"/>
        <dbReference type="Rhea" id="RHEA-COMP:9945"/>
        <dbReference type="ChEBI" id="CHEBI:15378"/>
        <dbReference type="ChEBI" id="CHEBI:57783"/>
        <dbReference type="ChEBI" id="CHEBI:58349"/>
        <dbReference type="ChEBI" id="CHEBI:78776"/>
        <dbReference type="ChEBI" id="CHEBI:78827"/>
        <dbReference type="EC" id="1.1.1.100"/>
    </reaction>
    <physiologicalReaction direction="right-to-left" evidence="6">
        <dbReference type="Rhea" id="RHEA:17399"/>
    </physiologicalReaction>
</comment>
<dbReference type="PANTHER" id="PTHR42879:SF2">
    <property type="entry name" value="3-OXOACYL-[ACYL-CARRIER-PROTEIN] REDUCTASE FABG"/>
    <property type="match status" value="1"/>
</dbReference>
<keyword evidence="4" id="KW-0560">Oxidoreductase</keyword>
<dbReference type="EMBL" id="SMFR01000008">
    <property type="protein sequence ID" value="TCJ89873.1"/>
    <property type="molecule type" value="Genomic_DNA"/>
</dbReference>
<dbReference type="InterPro" id="IPR020904">
    <property type="entry name" value="Sc_DH/Rdtase_CS"/>
</dbReference>
<dbReference type="InterPro" id="IPR050259">
    <property type="entry name" value="SDR"/>
</dbReference>
<dbReference type="SUPFAM" id="SSF51735">
    <property type="entry name" value="NAD(P)-binding Rossmann-fold domains"/>
    <property type="match status" value="1"/>
</dbReference>
<sequence>METRVALVTGASSGIGLATVRRLSAAGLSVFGAARSDDRLRDALSPLVAGGARIGWKATDVTKTDEIHDLVDAVLDRFGRIDVLVNNAGRSGGGEIGALPDQLWDEVLATNLTSVFYLTREVLGRKEMVGRGWGRIVNVASTAGKQGVVFASPYCASKHGVLGLTRAVALEVVRSGITVNAVCPGYVETPLAVRVRQGYADHWGRSEQEVLDEFVGKVPLGRYSTADEVASMIEYVASDAAASVTGQALNVCGGLGRY</sequence>
<reference evidence="8 9" key="1">
    <citation type="submission" date="2019-03" db="EMBL/GenBank/DDBJ databases">
        <title>Genomic Encyclopedia of Type Strains, Phase IV (KMG-IV): sequencing the most valuable type-strain genomes for metagenomic binning, comparative biology and taxonomic classification.</title>
        <authorList>
            <person name="Goeker M."/>
        </authorList>
    </citation>
    <scope>NUCLEOTIDE SEQUENCE [LARGE SCALE GENOMIC DNA]</scope>
    <source>
        <strain evidence="8 9">DSM 44684</strain>
    </source>
</reference>
<dbReference type="PANTHER" id="PTHR42879">
    <property type="entry name" value="3-OXOACYL-(ACYL-CARRIER-PROTEIN) REDUCTASE"/>
    <property type="match status" value="1"/>
</dbReference>
<evidence type="ECO:0000256" key="1">
    <source>
        <dbReference type="ARBA" id="ARBA00004191"/>
    </source>
</evidence>
<dbReference type="AlphaFoldDB" id="A0A4R1F7G2"/>
<organism evidence="8 9">
    <name type="scientific">Nocardia alba</name>
    <dbReference type="NCBI Taxonomy" id="225051"/>
    <lineage>
        <taxon>Bacteria</taxon>
        <taxon>Bacillati</taxon>
        <taxon>Actinomycetota</taxon>
        <taxon>Actinomycetes</taxon>
        <taxon>Mycobacteriales</taxon>
        <taxon>Nocardiaceae</taxon>
        <taxon>Nocardia</taxon>
    </lineage>
</organism>
<dbReference type="FunFam" id="3.40.50.720:FF:000084">
    <property type="entry name" value="Short-chain dehydrogenase reductase"/>
    <property type="match status" value="1"/>
</dbReference>
<dbReference type="Gene3D" id="3.40.50.720">
    <property type="entry name" value="NAD(P)-binding Rossmann-like Domain"/>
    <property type="match status" value="1"/>
</dbReference>
<evidence type="ECO:0000313" key="9">
    <source>
        <dbReference type="Proteomes" id="UP000294856"/>
    </source>
</evidence>
<gene>
    <name evidence="8" type="ORF">DFR71_6162</name>
</gene>
<evidence type="ECO:0000313" key="8">
    <source>
        <dbReference type="EMBL" id="TCJ89873.1"/>
    </source>
</evidence>
<evidence type="ECO:0000256" key="7">
    <source>
        <dbReference type="RuleBase" id="RU000363"/>
    </source>
</evidence>
<comment type="similarity">
    <text evidence="2 7">Belongs to the short-chain dehydrogenases/reductases (SDR) family.</text>
</comment>
<dbReference type="GO" id="GO:0004316">
    <property type="term" value="F:3-oxoacyl-[acyl-carrier-protein] reductase (NADPH) activity"/>
    <property type="evidence" value="ECO:0007669"/>
    <property type="project" value="UniProtKB-EC"/>
</dbReference>
<dbReference type="Pfam" id="PF00106">
    <property type="entry name" value="adh_short"/>
    <property type="match status" value="1"/>
</dbReference>
<dbReference type="InterPro" id="IPR036291">
    <property type="entry name" value="NAD(P)-bd_dom_sf"/>
</dbReference>
<keyword evidence="3" id="KW-0134">Cell wall</keyword>
<evidence type="ECO:0000256" key="4">
    <source>
        <dbReference type="ARBA" id="ARBA00023002"/>
    </source>
</evidence>
<dbReference type="PRINTS" id="PR00081">
    <property type="entry name" value="GDHRDH"/>
</dbReference>
<name>A0A4R1F7G2_9NOCA</name>
<dbReference type="STRING" id="1210063.GCA_001612665_05743"/>
<dbReference type="GO" id="GO:0032787">
    <property type="term" value="P:monocarboxylic acid metabolic process"/>
    <property type="evidence" value="ECO:0007669"/>
    <property type="project" value="UniProtKB-ARBA"/>
</dbReference>
<keyword evidence="3" id="KW-0964">Secreted</keyword>
<protein>
    <recommendedName>
        <fullName evidence="5">3-oxoacyl-[acyl-carrier-protein] reductase MabA</fullName>
    </recommendedName>
</protein>
<comment type="caution">
    <text evidence="8">The sequence shown here is derived from an EMBL/GenBank/DDBJ whole genome shotgun (WGS) entry which is preliminary data.</text>
</comment>
<dbReference type="PRINTS" id="PR00080">
    <property type="entry name" value="SDRFAMILY"/>
</dbReference>